<name>A0A3B1E242_9ZZZZ</name>
<dbReference type="PROSITE" id="PS50110">
    <property type="entry name" value="RESPONSE_REGULATORY"/>
    <property type="match status" value="1"/>
</dbReference>
<evidence type="ECO:0000313" key="2">
    <source>
        <dbReference type="EMBL" id="VAY88002.1"/>
    </source>
</evidence>
<dbReference type="GO" id="GO:0000160">
    <property type="term" value="P:phosphorelay signal transduction system"/>
    <property type="evidence" value="ECO:0007669"/>
    <property type="project" value="InterPro"/>
</dbReference>
<organism evidence="2">
    <name type="scientific">hydrothermal vent metagenome</name>
    <dbReference type="NCBI Taxonomy" id="652676"/>
    <lineage>
        <taxon>unclassified sequences</taxon>
        <taxon>metagenomes</taxon>
        <taxon>ecological metagenomes</taxon>
    </lineage>
</organism>
<dbReference type="Gene3D" id="3.40.50.2300">
    <property type="match status" value="1"/>
</dbReference>
<reference evidence="2" key="1">
    <citation type="submission" date="2018-10" db="EMBL/GenBank/DDBJ databases">
        <authorList>
            <person name="Aoki K."/>
        </authorList>
    </citation>
    <scope>NUCLEOTIDE SEQUENCE</scope>
</reference>
<accession>A0A3B1E242</accession>
<sequence length="294" mass="34470">MNILIIEDEIYLAQKIILRFQDNGHNVSHITNLSDISYDIYYDTILLSTNITGNYEKVIQKYSSSIIILLVTYISDATVTKPIQNGACDYMIKPFMIDELTRKIEHYEQFNILQKENKMINNYLNFMFHSTPNTSDIPDELPFLIETNNQKIADKIVFKVAKRLNIPIKLISVKELNKVDLNRSKNQLLYIHDFHTLKQNIKTLMIQKFDKLNIILSSTKSENVDFKKVTIMTNNKISTIDSILTVNDYIKQITLNFQTQYPDTELSRRLGISRKSLWEKRKKFGIEKKRCNTK</sequence>
<dbReference type="InterPro" id="IPR001789">
    <property type="entry name" value="Sig_transdc_resp-reg_receiver"/>
</dbReference>
<dbReference type="InterPro" id="IPR011006">
    <property type="entry name" value="CheY-like_superfamily"/>
</dbReference>
<dbReference type="EMBL" id="UOYO01000040">
    <property type="protein sequence ID" value="VAY88002.1"/>
    <property type="molecule type" value="Genomic_DNA"/>
</dbReference>
<feature type="domain" description="Response regulatory" evidence="1">
    <location>
        <begin position="2"/>
        <end position="108"/>
    </location>
</feature>
<dbReference type="SUPFAM" id="SSF52172">
    <property type="entry name" value="CheY-like"/>
    <property type="match status" value="1"/>
</dbReference>
<proteinExistence type="predicted"/>
<dbReference type="AlphaFoldDB" id="A0A3B1E242"/>
<protein>
    <submittedName>
        <fullName evidence="2">Possible two-component regulator</fullName>
    </submittedName>
</protein>
<evidence type="ECO:0000259" key="1">
    <source>
        <dbReference type="PROSITE" id="PS50110"/>
    </source>
</evidence>
<gene>
    <name evidence="2" type="ORF">MNB_ARC-1_1274</name>
</gene>